<dbReference type="OrthoDB" id="8535306at2"/>
<keyword evidence="4" id="KW-1185">Reference proteome</keyword>
<dbReference type="AlphaFoldDB" id="A0A149PDF0"/>
<accession>A0A149PDF0</accession>
<keyword evidence="2" id="KW-0732">Signal</keyword>
<keyword evidence="1" id="KW-0472">Membrane</keyword>
<dbReference type="RefSeq" id="WP_062134832.1">
    <property type="nucleotide sequence ID" value="NZ_LRBG01000038.1"/>
</dbReference>
<sequence length="320" mass="34619">MSARGGSGGGAGRAVTRRAAPRALIAALCAAACATASAAAVNALVQEPRAFGYVLGDVLTQRVLLEANGRDLGAVTPPSVGRTGMWLERRPVTLETDANGRKWMVIAYQVVNAPQTLTQITLPALTLTSAAGTQLQVAEWPASIGPLTPQTAFATGDLQPLRPDRQAPMLDTASLRRQIAWSLGLLLATLLAWATWWWSRNWRESARLPFARAWRQMQRLPQAPAASSSDAWVCLHRALNETAGQVVHAGSLSALLARAPYLQPQRAQLERFYQVSSERFFAPAPQAAANGGERAGEHPGEFPLHALCRALYRAERRHQR</sequence>
<evidence type="ECO:0000313" key="3">
    <source>
        <dbReference type="EMBL" id="KXU83085.1"/>
    </source>
</evidence>
<evidence type="ECO:0000256" key="1">
    <source>
        <dbReference type="SAM" id="Phobius"/>
    </source>
</evidence>
<protein>
    <submittedName>
        <fullName evidence="3">Calcium incorporation protein MxaA</fullName>
    </submittedName>
</protein>
<organism evidence="3 4">
    <name type="scientific">Paraburkholderia monticola</name>
    <dbReference type="NCBI Taxonomy" id="1399968"/>
    <lineage>
        <taxon>Bacteria</taxon>
        <taxon>Pseudomonadati</taxon>
        <taxon>Pseudomonadota</taxon>
        <taxon>Betaproteobacteria</taxon>
        <taxon>Burkholderiales</taxon>
        <taxon>Burkholderiaceae</taxon>
        <taxon>Paraburkholderia</taxon>
    </lineage>
</organism>
<comment type="caution">
    <text evidence="3">The sequence shown here is derived from an EMBL/GenBank/DDBJ whole genome shotgun (WGS) entry which is preliminary data.</text>
</comment>
<evidence type="ECO:0000313" key="4">
    <source>
        <dbReference type="Proteomes" id="UP000075613"/>
    </source>
</evidence>
<proteinExistence type="predicted"/>
<gene>
    <name evidence="3" type="ORF">CI15_28640</name>
</gene>
<feature type="signal peptide" evidence="2">
    <location>
        <begin position="1"/>
        <end position="38"/>
    </location>
</feature>
<evidence type="ECO:0000256" key="2">
    <source>
        <dbReference type="SAM" id="SignalP"/>
    </source>
</evidence>
<dbReference type="Proteomes" id="UP000075613">
    <property type="component" value="Unassembled WGS sequence"/>
</dbReference>
<keyword evidence="1" id="KW-0812">Transmembrane</keyword>
<feature type="chain" id="PRO_5007551021" evidence="2">
    <location>
        <begin position="39"/>
        <end position="320"/>
    </location>
</feature>
<dbReference type="EMBL" id="LRBG01000038">
    <property type="protein sequence ID" value="KXU83085.1"/>
    <property type="molecule type" value="Genomic_DNA"/>
</dbReference>
<reference evidence="3 4" key="1">
    <citation type="journal article" date="2015" name="Int. J. Syst. Evol. Microbiol.">
        <title>Burkholderia monticola sp. nov., isolated from mountain soil.</title>
        <authorList>
            <person name="Baek I."/>
            <person name="Seo B."/>
            <person name="Lee I."/>
            <person name="Yi H."/>
            <person name="Chun J."/>
        </authorList>
    </citation>
    <scope>NUCLEOTIDE SEQUENCE [LARGE SCALE GENOMIC DNA]</scope>
    <source>
        <strain evidence="3 4">JC2948</strain>
    </source>
</reference>
<feature type="transmembrane region" description="Helical" evidence="1">
    <location>
        <begin position="179"/>
        <end position="198"/>
    </location>
</feature>
<dbReference type="STRING" id="1399968.CI15_28640"/>
<name>A0A149PDF0_9BURK</name>
<keyword evidence="1" id="KW-1133">Transmembrane helix</keyword>